<dbReference type="Gene3D" id="3.90.640.10">
    <property type="entry name" value="Actin, Chain A, domain 4"/>
    <property type="match status" value="1"/>
</dbReference>
<evidence type="ECO:0000313" key="4">
    <source>
        <dbReference type="EMBL" id="KZP01403.1"/>
    </source>
</evidence>
<protein>
    <submittedName>
        <fullName evidence="4">Actin-like ATPase domain-containing protein</fullName>
    </submittedName>
</protein>
<accession>A0A167RY81</accession>
<dbReference type="GO" id="GO:0005634">
    <property type="term" value="C:nucleus"/>
    <property type="evidence" value="ECO:0007669"/>
    <property type="project" value="TreeGrafter"/>
</dbReference>
<evidence type="ECO:0000313" key="5">
    <source>
        <dbReference type="Proteomes" id="UP000076738"/>
    </source>
</evidence>
<proteinExistence type="predicted"/>
<gene>
    <name evidence="4" type="ORF">CALVIDRAFT_532163</name>
</gene>
<dbReference type="Gene3D" id="3.30.420.40">
    <property type="match status" value="2"/>
</dbReference>
<dbReference type="SUPFAM" id="SSF53067">
    <property type="entry name" value="Actin-like ATPase domain"/>
    <property type="match status" value="2"/>
</dbReference>
<feature type="compositionally biased region" description="Acidic residues" evidence="3">
    <location>
        <begin position="534"/>
        <end position="549"/>
    </location>
</feature>
<evidence type="ECO:0000256" key="1">
    <source>
        <dbReference type="ARBA" id="ARBA00022741"/>
    </source>
</evidence>
<dbReference type="Gene3D" id="3.30.30.30">
    <property type="match status" value="1"/>
</dbReference>
<evidence type="ECO:0000256" key="3">
    <source>
        <dbReference type="SAM" id="MobiDB-lite"/>
    </source>
</evidence>
<keyword evidence="5" id="KW-1185">Reference proteome</keyword>
<feature type="region of interest" description="Disordered" evidence="3">
    <location>
        <begin position="525"/>
        <end position="552"/>
    </location>
</feature>
<dbReference type="PANTHER" id="PTHR45639:SF32">
    <property type="entry name" value="HEAT SHOCK PROTEIN PDR13"/>
    <property type="match status" value="1"/>
</dbReference>
<organism evidence="4 5">
    <name type="scientific">Calocera viscosa (strain TUFC12733)</name>
    <dbReference type="NCBI Taxonomy" id="1330018"/>
    <lineage>
        <taxon>Eukaryota</taxon>
        <taxon>Fungi</taxon>
        <taxon>Dikarya</taxon>
        <taxon>Basidiomycota</taxon>
        <taxon>Agaricomycotina</taxon>
        <taxon>Dacrymycetes</taxon>
        <taxon>Dacrymycetales</taxon>
        <taxon>Dacrymycetaceae</taxon>
        <taxon>Calocera</taxon>
    </lineage>
</organism>
<dbReference type="PANTHER" id="PTHR45639">
    <property type="entry name" value="HSC70CB, ISOFORM G-RELATED"/>
    <property type="match status" value="1"/>
</dbReference>
<dbReference type="PRINTS" id="PR00301">
    <property type="entry name" value="HEATSHOCK70"/>
</dbReference>
<dbReference type="AlphaFoldDB" id="A0A167RY81"/>
<dbReference type="STRING" id="1330018.A0A167RY81"/>
<dbReference type="GO" id="GO:0005524">
    <property type="term" value="F:ATP binding"/>
    <property type="evidence" value="ECO:0007669"/>
    <property type="project" value="UniProtKB-KW"/>
</dbReference>
<sequence length="623" mass="65167">MSNPISPPPGLVNGAATPATAAAAAASANEQAHSVIGINFGNAYASIAVINKEGRADTIANEDGERQIACAISFNGSETYVGNQALPQLVKNSANTILGFRNYLGKSFAQVGEQSALSAQLGDVGGVPMYTVSVAPAEEEGEAVEKQLSVRDVTALFLRSLLQSAQDFLSHRLIRGAVLSCPSDWTDAQRAALLAAAEDAGVNVISLLDEAAAAVLAYAPSSASPALPVAADSKIANGNGESHPVPADRRSLVLDIGASSTTTTLISVSHHSLLHVLHRSTDPALGGHQLDAVLLSHFAKEFSKKTGTSLSPTSTAPQDLRALAKLRAASEVTKRSLSATTGSATLDVESLKDGLDYHGSINALRFDLLARGVYSRILAHVRACLDEAGLDQTQVDELVLVGGTASLPGIADQLQAILPDPPTVLSNSIDPSNVVAIGCALQARLSVMHAPPVSRGSGEEEALLRASALSMPVGLVFPPSKGFWEVLKAGTPLPARRKVRVPVPVGVGRVGVEVWEGKEEVRVESVVPPKAERDPDDDEEEEEEEEEPEEVRTLHLVPVTQLAALLLPVTHAEQPEKKGRKAKAVQTEAEVEVVVGLGGEVRVRAWVVGAHKKGVVQVDVGGW</sequence>
<dbReference type="Pfam" id="PF00012">
    <property type="entry name" value="HSP70"/>
    <property type="match status" value="1"/>
</dbReference>
<dbReference type="GO" id="GO:0005829">
    <property type="term" value="C:cytosol"/>
    <property type="evidence" value="ECO:0007669"/>
    <property type="project" value="TreeGrafter"/>
</dbReference>
<evidence type="ECO:0000256" key="2">
    <source>
        <dbReference type="ARBA" id="ARBA00022840"/>
    </source>
</evidence>
<name>A0A167RY81_CALVF</name>
<dbReference type="GO" id="GO:0140662">
    <property type="term" value="F:ATP-dependent protein folding chaperone"/>
    <property type="evidence" value="ECO:0007669"/>
    <property type="project" value="InterPro"/>
</dbReference>
<reference evidence="4 5" key="1">
    <citation type="journal article" date="2016" name="Mol. Biol. Evol.">
        <title>Comparative Genomics of Early-Diverging Mushroom-Forming Fungi Provides Insights into the Origins of Lignocellulose Decay Capabilities.</title>
        <authorList>
            <person name="Nagy L.G."/>
            <person name="Riley R."/>
            <person name="Tritt A."/>
            <person name="Adam C."/>
            <person name="Daum C."/>
            <person name="Floudas D."/>
            <person name="Sun H."/>
            <person name="Yadav J.S."/>
            <person name="Pangilinan J."/>
            <person name="Larsson K.H."/>
            <person name="Matsuura K."/>
            <person name="Barry K."/>
            <person name="Labutti K."/>
            <person name="Kuo R."/>
            <person name="Ohm R.A."/>
            <person name="Bhattacharya S.S."/>
            <person name="Shirouzu T."/>
            <person name="Yoshinaga Y."/>
            <person name="Martin F.M."/>
            <person name="Grigoriev I.V."/>
            <person name="Hibbett D.S."/>
        </authorList>
    </citation>
    <scope>NUCLEOTIDE SEQUENCE [LARGE SCALE GENOMIC DNA]</scope>
    <source>
        <strain evidence="4 5">TUFC12733</strain>
    </source>
</reference>
<dbReference type="EMBL" id="KV417266">
    <property type="protein sequence ID" value="KZP01403.1"/>
    <property type="molecule type" value="Genomic_DNA"/>
</dbReference>
<keyword evidence="2" id="KW-0067">ATP-binding</keyword>
<dbReference type="OrthoDB" id="29851at2759"/>
<keyword evidence="1" id="KW-0547">Nucleotide-binding</keyword>
<dbReference type="InterPro" id="IPR043129">
    <property type="entry name" value="ATPase_NBD"/>
</dbReference>
<dbReference type="Proteomes" id="UP000076738">
    <property type="component" value="Unassembled WGS sequence"/>
</dbReference>
<dbReference type="InterPro" id="IPR013126">
    <property type="entry name" value="Hsp_70_fam"/>
</dbReference>